<dbReference type="KEGG" id="alus:STSP2_02476"/>
<dbReference type="OrthoDB" id="281513at2"/>
<proteinExistence type="predicted"/>
<evidence type="ECO:0000313" key="1">
    <source>
        <dbReference type="EMBL" id="AQT69287.1"/>
    </source>
</evidence>
<evidence type="ECO:0000313" key="2">
    <source>
        <dbReference type="Proteomes" id="UP000189674"/>
    </source>
</evidence>
<dbReference type="AlphaFoldDB" id="A0A1U9NNA8"/>
<name>A0A1U9NNA8_9BACT</name>
<dbReference type="RefSeq" id="WP_146662966.1">
    <property type="nucleotide sequence ID" value="NZ_CP019791.1"/>
</dbReference>
<dbReference type="NCBIfam" id="TIGR03696">
    <property type="entry name" value="Rhs_assc_core"/>
    <property type="match status" value="1"/>
</dbReference>
<dbReference type="InterPro" id="IPR022385">
    <property type="entry name" value="Rhs_assc_core"/>
</dbReference>
<dbReference type="Proteomes" id="UP000189674">
    <property type="component" value="Chromosome"/>
</dbReference>
<dbReference type="STRING" id="1936003.STSP2_02476"/>
<organism evidence="1 2">
    <name type="scientific">Anaerohalosphaera lusitana</name>
    <dbReference type="NCBI Taxonomy" id="1936003"/>
    <lineage>
        <taxon>Bacteria</taxon>
        <taxon>Pseudomonadati</taxon>
        <taxon>Planctomycetota</taxon>
        <taxon>Phycisphaerae</taxon>
        <taxon>Sedimentisphaerales</taxon>
        <taxon>Anaerohalosphaeraceae</taxon>
        <taxon>Anaerohalosphaera</taxon>
    </lineage>
</organism>
<dbReference type="EMBL" id="CP019791">
    <property type="protein sequence ID" value="AQT69287.1"/>
    <property type="molecule type" value="Genomic_DNA"/>
</dbReference>
<accession>A0A1U9NNA8</accession>
<gene>
    <name evidence="1" type="ORF">STSP2_02476</name>
</gene>
<reference evidence="2" key="1">
    <citation type="submission" date="2017-02" db="EMBL/GenBank/DDBJ databases">
        <title>Comparative genomics and description of representatives of a novel lineage of planctomycetes thriving in anoxic sediments.</title>
        <authorList>
            <person name="Spring S."/>
            <person name="Bunk B."/>
            <person name="Sproer C."/>
        </authorList>
    </citation>
    <scope>NUCLEOTIDE SEQUENCE [LARGE SCALE GENOMIC DNA]</scope>
    <source>
        <strain evidence="2">ST-NAGAB-D1</strain>
    </source>
</reference>
<protein>
    <submittedName>
        <fullName evidence="1">RHS repeat-associated core domain protein</fullName>
    </submittedName>
</protein>
<dbReference type="Gene3D" id="2.180.10.10">
    <property type="entry name" value="RHS repeat-associated core"/>
    <property type="match status" value="1"/>
</dbReference>
<keyword evidence="2" id="KW-1185">Reference proteome</keyword>
<sequence length="443" mass="51242">MEYTVDSGTESESASYIYGNYIDEALLMADANGDWTHAYIHNHLYSPVAMIDWTNGAIAERCEYSVYGTATVRLPGPDNTYYALPDDDIIQDEPETANPYLYTGRRLDILDSGSLKLQYSRHRYYDAQTGRFLQKDPAGYVDGLNAYEYVRSYPILAADPTGLFVPPIIILPPGFEPPEIPRQEQYTYKMMAVDALRAFDKYHNTTEYYSTTGFSGLIDTLENTLGWVRTVKYTDKDFLYYQRSRRRLGVTWQLEDFMGKRLIYQKRYGEMLIHELVHAYLHQNGKYQGNYLGDDYYNERLAYATQYLAEGLSQFHKVDTLVKEILNGERQWDQNTKKKLRLYWNNSWRNMNRIATESRGYLNREYHDEWEEMSGIDDGGFLIGPAGVNKVKNEFGITISCRAIAGKYNKLVNGKLTCVEFVCRSPLYSDDIGVTGKLENVFR</sequence>